<sequence length="138" mass="15664">MTELRTIEIDFDVHKRIELARQSFAETPNTVLRRLLQIEGQAHATQVTPSGSRPWASKGVTLPHGTELRMEYNGRVHTGIIQNGAWMVEGDRYTSPSAAAGGVALTKDDKRTNLDGWKYWHIRRPEEAKWIAISSLRR</sequence>
<dbReference type="EMBL" id="JACHBI010000004">
    <property type="protein sequence ID" value="MBB5573966.1"/>
    <property type="molecule type" value="Genomic_DNA"/>
</dbReference>
<protein>
    <recommendedName>
        <fullName evidence="3">DUF2924 domain-containing protein</fullName>
    </recommendedName>
</protein>
<name>A0A7W9D1K8_9HYPH</name>
<evidence type="ECO:0008006" key="3">
    <source>
        <dbReference type="Google" id="ProtNLM"/>
    </source>
</evidence>
<dbReference type="AlphaFoldDB" id="A0A7W9D1K8"/>
<keyword evidence="2" id="KW-1185">Reference proteome</keyword>
<dbReference type="RefSeq" id="WP_107109644.1">
    <property type="nucleotide sequence ID" value="NZ_JACHBI010000004.1"/>
</dbReference>
<organism evidence="1 2">
    <name type="scientific">Rhizobium paranaense</name>
    <dbReference type="NCBI Taxonomy" id="1650438"/>
    <lineage>
        <taxon>Bacteria</taxon>
        <taxon>Pseudomonadati</taxon>
        <taxon>Pseudomonadota</taxon>
        <taxon>Alphaproteobacteria</taxon>
        <taxon>Hyphomicrobiales</taxon>
        <taxon>Rhizobiaceae</taxon>
        <taxon>Rhizobium/Agrobacterium group</taxon>
        <taxon>Rhizobium</taxon>
    </lineage>
</organism>
<dbReference type="Gene3D" id="1.20.1380.10">
    <property type="entry name" value="Replication modulator SeqA, C-terminal DNA-binding domain"/>
    <property type="match status" value="1"/>
</dbReference>
<reference evidence="1 2" key="1">
    <citation type="submission" date="2020-08" db="EMBL/GenBank/DDBJ databases">
        <title>Genomic Encyclopedia of Type Strains, Phase IV (KMG-V): Genome sequencing to study the core and pangenomes of soil and plant-associated prokaryotes.</title>
        <authorList>
            <person name="Whitman W."/>
        </authorList>
    </citation>
    <scope>NUCLEOTIDE SEQUENCE [LARGE SCALE GENOMIC DNA]</scope>
    <source>
        <strain evidence="1 2">SEMIA 4064</strain>
    </source>
</reference>
<proteinExistence type="predicted"/>
<comment type="caution">
    <text evidence="1">The sequence shown here is derived from an EMBL/GenBank/DDBJ whole genome shotgun (WGS) entry which is preliminary data.</text>
</comment>
<evidence type="ECO:0000313" key="2">
    <source>
        <dbReference type="Proteomes" id="UP000549882"/>
    </source>
</evidence>
<dbReference type="InterPro" id="IPR036835">
    <property type="entry name" value="SeqA_DNA-bd_C_sf"/>
</dbReference>
<evidence type="ECO:0000313" key="1">
    <source>
        <dbReference type="EMBL" id="MBB5573966.1"/>
    </source>
</evidence>
<accession>A0A7W9D1K8</accession>
<dbReference type="Proteomes" id="UP000549882">
    <property type="component" value="Unassembled WGS sequence"/>
</dbReference>
<gene>
    <name evidence="1" type="ORF">GGD50_002588</name>
</gene>
<dbReference type="GO" id="GO:0003677">
    <property type="term" value="F:DNA binding"/>
    <property type="evidence" value="ECO:0007669"/>
    <property type="project" value="InterPro"/>
</dbReference>